<evidence type="ECO:0000259" key="3">
    <source>
        <dbReference type="Pfam" id="PF26237"/>
    </source>
</evidence>
<evidence type="ECO:0000259" key="2">
    <source>
        <dbReference type="Pfam" id="PF26236"/>
    </source>
</evidence>
<feature type="domain" description="DUF8054" evidence="2">
    <location>
        <begin position="7"/>
        <end position="86"/>
    </location>
</feature>
<keyword evidence="1" id="KW-0472">Membrane</keyword>
<dbReference type="InterPro" id="IPR058674">
    <property type="entry name" value="DUF8054_N"/>
</dbReference>
<organism evidence="5 7">
    <name type="scientific">Halalkalicoccus jeotgali (strain DSM 18796 / CECT 7217 / JCM 14584 / KCTC 4019 / B3)</name>
    <dbReference type="NCBI Taxonomy" id="795797"/>
    <lineage>
        <taxon>Archaea</taxon>
        <taxon>Methanobacteriati</taxon>
        <taxon>Methanobacteriota</taxon>
        <taxon>Stenosarchaea group</taxon>
        <taxon>Halobacteria</taxon>
        <taxon>Halobacteriales</taxon>
        <taxon>Halococcaceae</taxon>
        <taxon>Halalkalicoccus</taxon>
    </lineage>
</organism>
<dbReference type="EMBL" id="CP002062">
    <property type="protein sequence ID" value="ADJ15788.1"/>
    <property type="molecule type" value="Genomic_DNA"/>
</dbReference>
<protein>
    <submittedName>
        <fullName evidence="5">Uncharacterized protein</fullName>
    </submittedName>
</protein>
<keyword evidence="1" id="KW-0812">Transmembrane</keyword>
<reference evidence="6 8" key="2">
    <citation type="journal article" date="2014" name="PLoS Genet.">
        <title>Phylogenetically driven sequencing of extremely halophilic archaea reveals strategies for static and dynamic osmo-response.</title>
        <authorList>
            <person name="Becker E.A."/>
            <person name="Seitzer P.M."/>
            <person name="Tritt A."/>
            <person name="Larsen D."/>
            <person name="Krusor M."/>
            <person name="Yao A.I."/>
            <person name="Wu D."/>
            <person name="Madern D."/>
            <person name="Eisen J.A."/>
            <person name="Darling A.E."/>
            <person name="Facciotti M.T."/>
        </authorList>
    </citation>
    <scope>NUCLEOTIDE SEQUENCE [LARGE SCALE GENOMIC DNA]</scope>
    <source>
        <strain evidence="6">B3</strain>
        <strain evidence="8">DSM 18796 / CECT 7217 / JCM 14584 / KCTC 4019 / B3</strain>
    </source>
</reference>
<evidence type="ECO:0000313" key="7">
    <source>
        <dbReference type="Proteomes" id="UP000000390"/>
    </source>
</evidence>
<evidence type="ECO:0000256" key="1">
    <source>
        <dbReference type="SAM" id="Phobius"/>
    </source>
</evidence>
<dbReference type="InterPro" id="IPR058775">
    <property type="entry name" value="DUF8054_M"/>
</dbReference>
<dbReference type="HOGENOM" id="CLU_945324_0_0_2"/>
<name>D8J670_HALJB</name>
<sequence>MTDPSFLDRVRQPAHTGRNRCVPCTVLNAAIALLASAVVALVSVPLAAVTLLASVLSISLRGYLVPGTPRLTERYLPECVLARFDTHPIEERRPDDRTAEGDGRRDREAVDPERFLLRAGAIEPDERGDDLRLTEGFSRLIERQRPDHGDPTDRDAIARLLDVDPGAVAVLDREYPAVETDRRVRKWPSEAALVADALADGALCDLTGRWERVPLDQRLGILRSLRSFHPTCPRCSGEIVLSEGTVESCCRTHEVLALGCEACGPLLEFSPEQATPVSGRGVRP</sequence>
<dbReference type="Proteomes" id="UP000011645">
    <property type="component" value="Unassembled WGS sequence"/>
</dbReference>
<evidence type="ECO:0000313" key="6">
    <source>
        <dbReference type="EMBL" id="ELY37188.1"/>
    </source>
</evidence>
<evidence type="ECO:0000313" key="5">
    <source>
        <dbReference type="EMBL" id="ADJ15788.1"/>
    </source>
</evidence>
<dbReference type="Pfam" id="PF26236">
    <property type="entry name" value="DUF8054_N"/>
    <property type="match status" value="1"/>
</dbReference>
<dbReference type="EMBL" id="AOHV01000027">
    <property type="protein sequence ID" value="ELY37188.1"/>
    <property type="molecule type" value="Genomic_DNA"/>
</dbReference>
<keyword evidence="1" id="KW-1133">Transmembrane helix</keyword>
<evidence type="ECO:0000313" key="8">
    <source>
        <dbReference type="Proteomes" id="UP000011645"/>
    </source>
</evidence>
<feature type="domain" description="DUF8054" evidence="4">
    <location>
        <begin position="111"/>
        <end position="227"/>
    </location>
</feature>
<gene>
    <name evidence="5" type="ordered locus">HacjB3_12025</name>
    <name evidence="6" type="ORF">C497_10603</name>
</gene>
<accession>D8J670</accession>
<dbReference type="GeneID" id="9420219"/>
<dbReference type="Proteomes" id="UP000000390">
    <property type="component" value="Chromosome"/>
</dbReference>
<dbReference type="Pfam" id="PF26237">
    <property type="entry name" value="DUF8054_C"/>
    <property type="match status" value="1"/>
</dbReference>
<dbReference type="STRING" id="795797.HacjB3_12025"/>
<dbReference type="RefSeq" id="WP_008416584.1">
    <property type="nucleotide sequence ID" value="NC_014297.1"/>
</dbReference>
<dbReference type="eggNOG" id="arCOG08109">
    <property type="taxonomic scope" value="Archaea"/>
</dbReference>
<reference evidence="5 7" key="1">
    <citation type="journal article" date="2010" name="J. Bacteriol.">
        <title>Complete genome sequence of Halalkalicoccus jeotgali B3(T), an extremely halophilic archaeon.</title>
        <authorList>
            <person name="Roh S.W."/>
            <person name="Nam Y.D."/>
            <person name="Nam S.H."/>
            <person name="Choi S.H."/>
            <person name="Park H.S."/>
            <person name="Bae J.W."/>
        </authorList>
    </citation>
    <scope>NUCLEOTIDE SEQUENCE [LARGE SCALE GENOMIC DNA]</scope>
    <source>
        <strain evidence="5">B3</strain>
        <strain evidence="7">DSM 18796 / CECT 7217 / JCM 14584 / KCTC 4019 / B3</strain>
    </source>
</reference>
<dbReference type="PATRIC" id="fig|795797.18.peg.2408"/>
<feature type="domain" description="DUF8054" evidence="3">
    <location>
        <begin position="231"/>
        <end position="264"/>
    </location>
</feature>
<dbReference type="AlphaFoldDB" id="D8J670"/>
<dbReference type="KEGG" id="hje:HacjB3_12025"/>
<feature type="transmembrane region" description="Helical" evidence="1">
    <location>
        <begin position="21"/>
        <end position="40"/>
    </location>
</feature>
<proteinExistence type="predicted"/>
<dbReference type="OrthoDB" id="292134at2157"/>
<dbReference type="Pfam" id="PF26238">
    <property type="entry name" value="DUF8054_M"/>
    <property type="match status" value="1"/>
</dbReference>
<keyword evidence="8" id="KW-1185">Reference proteome</keyword>
<evidence type="ECO:0000259" key="4">
    <source>
        <dbReference type="Pfam" id="PF26238"/>
    </source>
</evidence>
<dbReference type="InterPro" id="IPR058675">
    <property type="entry name" value="DUF8054_C"/>
</dbReference>